<gene>
    <name evidence="1" type="ORF">AVDCRST_MAG55-3141</name>
</gene>
<protein>
    <submittedName>
        <fullName evidence="1">Uncharacterized protein</fullName>
    </submittedName>
</protein>
<accession>A0A6J4Q970</accession>
<organism evidence="1">
    <name type="scientific">uncultured Rubrobacteraceae bacterium</name>
    <dbReference type="NCBI Taxonomy" id="349277"/>
    <lineage>
        <taxon>Bacteria</taxon>
        <taxon>Bacillati</taxon>
        <taxon>Actinomycetota</taxon>
        <taxon>Rubrobacteria</taxon>
        <taxon>Rubrobacterales</taxon>
        <taxon>Rubrobacteraceae</taxon>
        <taxon>environmental samples</taxon>
    </lineage>
</organism>
<dbReference type="EMBL" id="CADCUZ010000159">
    <property type="protein sequence ID" value="CAA9437491.1"/>
    <property type="molecule type" value="Genomic_DNA"/>
</dbReference>
<proteinExistence type="predicted"/>
<evidence type="ECO:0000313" key="1">
    <source>
        <dbReference type="EMBL" id="CAA9437491.1"/>
    </source>
</evidence>
<sequence>MENLYGCCPVCGPNDGYLGVGQEQWFYCSVHKKRGLFGFGSFGAAHRATRSGVPAQEFLADLHPVPMKRSRS</sequence>
<reference evidence="1" key="1">
    <citation type="submission" date="2020-02" db="EMBL/GenBank/DDBJ databases">
        <authorList>
            <person name="Meier V. D."/>
        </authorList>
    </citation>
    <scope>NUCLEOTIDE SEQUENCE</scope>
    <source>
        <strain evidence="1">AVDCRST_MAG55</strain>
    </source>
</reference>
<dbReference type="AlphaFoldDB" id="A0A6J4Q970"/>
<name>A0A6J4Q970_9ACTN</name>